<keyword evidence="14" id="KW-0843">Virulence</keyword>
<dbReference type="Gene3D" id="2.10.70.100">
    <property type="match status" value="1"/>
</dbReference>
<evidence type="ECO:0000259" key="16">
    <source>
        <dbReference type="PROSITE" id="PS50112"/>
    </source>
</evidence>
<feature type="domain" description="PAS" evidence="16">
    <location>
        <begin position="53"/>
        <end position="125"/>
    </location>
</feature>
<feature type="domain" description="PAC" evidence="17">
    <location>
        <begin position="128"/>
        <end position="180"/>
    </location>
</feature>
<sequence length="377" mass="41464">MQQQVPVVEDGIAEGLVSGSPAVARLRGLARSGASGERIVQQAEVELAAQRESEERLRSAVEAGQLALWEWNLDSGEMHWSDENYRMLGYPIGAVEPNYHAWADRLHPEDRAGTEAAIRAALNGDGKYRHEYRILRPDGTILWTLGRGSFSYDRVRRPVRMIGAMIDITDRRNAEASRSMLIGELQHRVRNILAVVRSIFARTVEAGGAIDDIALHFTGRLDALARTHVIATRNPGATLDLENLLREELLAAGFASDPRVTLYGPDVPLDSKSAEIIGLALHELTTNAVKYGALNFPNARIEISWVVNLRYGCDPQLILTWREQGVPIVEVLPVHQGFGSEFIREGLPYRLGAETELVFTGGGARCTISLPLPGIPA</sequence>
<dbReference type="InterPro" id="IPR035965">
    <property type="entry name" value="PAS-like_dom_sf"/>
</dbReference>
<dbReference type="Gene3D" id="3.30.450.20">
    <property type="entry name" value="PAS domain"/>
    <property type="match status" value="1"/>
</dbReference>
<accession>A0A7X5Y5S8</accession>
<protein>
    <recommendedName>
        <fullName evidence="2">histidine kinase</fullName>
        <ecNumber evidence="2">2.7.13.3</ecNumber>
    </recommendedName>
</protein>
<keyword evidence="7" id="KW-0288">FMN</keyword>
<dbReference type="GO" id="GO:0009881">
    <property type="term" value="F:photoreceptor activity"/>
    <property type="evidence" value="ECO:0007669"/>
    <property type="project" value="UniProtKB-KW"/>
</dbReference>
<dbReference type="RefSeq" id="WP_125977417.1">
    <property type="nucleotide sequence ID" value="NZ_BAAADY010000037.1"/>
</dbReference>
<dbReference type="InterPro" id="IPR001610">
    <property type="entry name" value="PAC"/>
</dbReference>
<keyword evidence="4" id="KW-0597">Phosphoprotein</keyword>
<keyword evidence="9" id="KW-0677">Repeat</keyword>
<keyword evidence="6" id="KW-0285">Flavoprotein</keyword>
<evidence type="ECO:0000256" key="6">
    <source>
        <dbReference type="ARBA" id="ARBA00022630"/>
    </source>
</evidence>
<organism evidence="18 19">
    <name type="scientific">Sphingomonas trueperi</name>
    <dbReference type="NCBI Taxonomy" id="53317"/>
    <lineage>
        <taxon>Bacteria</taxon>
        <taxon>Pseudomonadati</taxon>
        <taxon>Pseudomonadota</taxon>
        <taxon>Alphaproteobacteria</taxon>
        <taxon>Sphingomonadales</taxon>
        <taxon>Sphingomonadaceae</taxon>
        <taxon>Sphingomonas</taxon>
    </lineage>
</organism>
<evidence type="ECO:0000256" key="14">
    <source>
        <dbReference type="ARBA" id="ARBA00023026"/>
    </source>
</evidence>
<evidence type="ECO:0000259" key="17">
    <source>
        <dbReference type="PROSITE" id="PS50113"/>
    </source>
</evidence>
<comment type="caution">
    <text evidence="18">The sequence shown here is derived from an EMBL/GenBank/DDBJ whole genome shotgun (WGS) entry which is preliminary data.</text>
</comment>
<proteinExistence type="predicted"/>
<evidence type="ECO:0000256" key="9">
    <source>
        <dbReference type="ARBA" id="ARBA00022737"/>
    </source>
</evidence>
<evidence type="ECO:0000256" key="5">
    <source>
        <dbReference type="ARBA" id="ARBA00022606"/>
    </source>
</evidence>
<evidence type="ECO:0000256" key="11">
    <source>
        <dbReference type="ARBA" id="ARBA00022777"/>
    </source>
</evidence>
<dbReference type="InterPro" id="IPR000014">
    <property type="entry name" value="PAS"/>
</dbReference>
<evidence type="ECO:0000256" key="13">
    <source>
        <dbReference type="ARBA" id="ARBA00022991"/>
    </source>
</evidence>
<dbReference type="PROSITE" id="PS50113">
    <property type="entry name" value="PAC"/>
    <property type="match status" value="1"/>
</dbReference>
<keyword evidence="8" id="KW-0808">Transferase</keyword>
<dbReference type="Gene3D" id="3.30.565.10">
    <property type="entry name" value="Histidine kinase-like ATPase, C-terminal domain"/>
    <property type="match status" value="1"/>
</dbReference>
<evidence type="ECO:0000256" key="4">
    <source>
        <dbReference type="ARBA" id="ARBA00022553"/>
    </source>
</evidence>
<dbReference type="PROSITE" id="PS50112">
    <property type="entry name" value="PAS"/>
    <property type="match status" value="1"/>
</dbReference>
<dbReference type="SUPFAM" id="SSF55874">
    <property type="entry name" value="ATPase domain of HSP90 chaperone/DNA topoisomerase II/histidine kinase"/>
    <property type="match status" value="1"/>
</dbReference>
<dbReference type="InterPro" id="IPR013655">
    <property type="entry name" value="PAS_fold_3"/>
</dbReference>
<dbReference type="InterPro" id="IPR000700">
    <property type="entry name" value="PAS-assoc_C"/>
</dbReference>
<keyword evidence="11" id="KW-0418">Kinase</keyword>
<dbReference type="Proteomes" id="UP000531251">
    <property type="component" value="Unassembled WGS sequence"/>
</dbReference>
<dbReference type="GO" id="GO:0005524">
    <property type="term" value="F:ATP binding"/>
    <property type="evidence" value="ECO:0007669"/>
    <property type="project" value="UniProtKB-KW"/>
</dbReference>
<dbReference type="PANTHER" id="PTHR41523:SF8">
    <property type="entry name" value="ETHYLENE RESPONSE SENSOR PROTEIN"/>
    <property type="match status" value="1"/>
</dbReference>
<dbReference type="Pfam" id="PF07536">
    <property type="entry name" value="HWE_HK"/>
    <property type="match status" value="1"/>
</dbReference>
<dbReference type="GO" id="GO:0004673">
    <property type="term" value="F:protein histidine kinase activity"/>
    <property type="evidence" value="ECO:0007669"/>
    <property type="project" value="UniProtKB-EC"/>
</dbReference>
<evidence type="ECO:0000313" key="19">
    <source>
        <dbReference type="Proteomes" id="UP000531251"/>
    </source>
</evidence>
<evidence type="ECO:0000256" key="2">
    <source>
        <dbReference type="ARBA" id="ARBA00012438"/>
    </source>
</evidence>
<reference evidence="18 19" key="1">
    <citation type="submission" date="2020-03" db="EMBL/GenBank/DDBJ databases">
        <title>Genomic Encyclopedia of Type Strains, Phase IV (KMG-IV): sequencing the most valuable type-strain genomes for metagenomic binning, comparative biology and taxonomic classification.</title>
        <authorList>
            <person name="Goeker M."/>
        </authorList>
    </citation>
    <scope>NUCLEOTIDE SEQUENCE [LARGE SCALE GENOMIC DNA]</scope>
    <source>
        <strain evidence="18 19">DSM 7225</strain>
    </source>
</reference>
<dbReference type="SMART" id="SM00911">
    <property type="entry name" value="HWE_HK"/>
    <property type="match status" value="1"/>
</dbReference>
<evidence type="ECO:0000256" key="10">
    <source>
        <dbReference type="ARBA" id="ARBA00022741"/>
    </source>
</evidence>
<dbReference type="PANTHER" id="PTHR41523">
    <property type="entry name" value="TWO-COMPONENT SYSTEM SENSOR PROTEIN"/>
    <property type="match status" value="1"/>
</dbReference>
<dbReference type="SMART" id="SM00086">
    <property type="entry name" value="PAC"/>
    <property type="match status" value="1"/>
</dbReference>
<keyword evidence="19" id="KW-1185">Reference proteome</keyword>
<keyword evidence="15" id="KW-0675">Receptor</keyword>
<dbReference type="InterPro" id="IPR036890">
    <property type="entry name" value="HATPase_C_sf"/>
</dbReference>
<dbReference type="Pfam" id="PF08447">
    <property type="entry name" value="PAS_3"/>
    <property type="match status" value="1"/>
</dbReference>
<keyword evidence="5" id="KW-0716">Sensory transduction</keyword>
<evidence type="ECO:0000256" key="7">
    <source>
        <dbReference type="ARBA" id="ARBA00022643"/>
    </source>
</evidence>
<gene>
    <name evidence="18" type="ORF">GGR89_004269</name>
</gene>
<dbReference type="NCBIfam" id="TIGR00229">
    <property type="entry name" value="sensory_box"/>
    <property type="match status" value="1"/>
</dbReference>
<evidence type="ECO:0000256" key="1">
    <source>
        <dbReference type="ARBA" id="ARBA00000085"/>
    </source>
</evidence>
<dbReference type="EMBL" id="JAATJB010000024">
    <property type="protein sequence ID" value="NJB99921.1"/>
    <property type="molecule type" value="Genomic_DNA"/>
</dbReference>
<dbReference type="CDD" id="cd00130">
    <property type="entry name" value="PAS"/>
    <property type="match status" value="1"/>
</dbReference>
<evidence type="ECO:0000256" key="3">
    <source>
        <dbReference type="ARBA" id="ARBA00022543"/>
    </source>
</evidence>
<dbReference type="InterPro" id="IPR011102">
    <property type="entry name" value="Sig_transdc_His_kinase_HWE"/>
</dbReference>
<dbReference type="EC" id="2.7.13.3" evidence="2"/>
<dbReference type="SUPFAM" id="SSF55785">
    <property type="entry name" value="PYP-like sensor domain (PAS domain)"/>
    <property type="match status" value="1"/>
</dbReference>
<evidence type="ECO:0000256" key="8">
    <source>
        <dbReference type="ARBA" id="ARBA00022679"/>
    </source>
</evidence>
<dbReference type="AlphaFoldDB" id="A0A7X5Y5S8"/>
<evidence type="ECO:0000256" key="15">
    <source>
        <dbReference type="ARBA" id="ARBA00023170"/>
    </source>
</evidence>
<keyword evidence="12" id="KW-0067">ATP-binding</keyword>
<evidence type="ECO:0000313" key="18">
    <source>
        <dbReference type="EMBL" id="NJB99921.1"/>
    </source>
</evidence>
<evidence type="ECO:0000256" key="12">
    <source>
        <dbReference type="ARBA" id="ARBA00022840"/>
    </source>
</evidence>
<keyword evidence="3" id="KW-0600">Photoreceptor protein</keyword>
<keyword evidence="13" id="KW-0157">Chromophore</keyword>
<name>A0A7X5Y5S8_9SPHN</name>
<keyword evidence="10" id="KW-0547">Nucleotide-binding</keyword>
<comment type="catalytic activity">
    <reaction evidence="1">
        <text>ATP + protein L-histidine = ADP + protein N-phospho-L-histidine.</text>
        <dbReference type="EC" id="2.7.13.3"/>
    </reaction>
</comment>